<dbReference type="OrthoDB" id="432528at2759"/>
<protein>
    <recommendedName>
        <fullName evidence="7">Galactose oxidase</fullName>
    </recommendedName>
</protein>
<evidence type="ECO:0000313" key="5">
    <source>
        <dbReference type="EMBL" id="GES97659.1"/>
    </source>
</evidence>
<feature type="chain" id="PRO_5036060099" description="Galactose oxidase" evidence="3">
    <location>
        <begin position="20"/>
        <end position="383"/>
    </location>
</feature>
<keyword evidence="6" id="KW-1185">Reference proteome</keyword>
<gene>
    <name evidence="5" type="ORF">RCL2_002424400</name>
    <name evidence="4" type="ORF">RclHR1_01210026</name>
</gene>
<reference evidence="4 6" key="1">
    <citation type="submission" date="2017-11" db="EMBL/GenBank/DDBJ databases">
        <title>The genome of Rhizophagus clarus HR1 reveals common genetic basis of auxotrophy among arbuscular mycorrhizal fungi.</title>
        <authorList>
            <person name="Kobayashi Y."/>
        </authorList>
    </citation>
    <scope>NUCLEOTIDE SEQUENCE [LARGE SCALE GENOMIC DNA]</scope>
    <source>
        <strain evidence="4 6">HR1</strain>
    </source>
</reference>
<dbReference type="EMBL" id="BEXD01000236">
    <property type="protein sequence ID" value="GBB85618.1"/>
    <property type="molecule type" value="Genomic_DNA"/>
</dbReference>
<dbReference type="AlphaFoldDB" id="A0A2Z6QY73"/>
<dbReference type="PANTHER" id="PTHR46093">
    <property type="entry name" value="ACYL-COA-BINDING DOMAIN-CONTAINING PROTEIN 5"/>
    <property type="match status" value="1"/>
</dbReference>
<dbReference type="EMBL" id="BLAL01000259">
    <property type="protein sequence ID" value="GES97659.1"/>
    <property type="molecule type" value="Genomic_DNA"/>
</dbReference>
<dbReference type="Pfam" id="PF24681">
    <property type="entry name" value="Kelch_KLHDC2_KLHL20_DRC7"/>
    <property type="match status" value="1"/>
</dbReference>
<dbReference type="SUPFAM" id="SSF50965">
    <property type="entry name" value="Galactose oxidase, central domain"/>
    <property type="match status" value="1"/>
</dbReference>
<dbReference type="Gene3D" id="2.120.10.80">
    <property type="entry name" value="Kelch-type beta propeller"/>
    <property type="match status" value="2"/>
</dbReference>
<dbReference type="InterPro" id="IPR011043">
    <property type="entry name" value="Gal_Oxase/kelch_b-propeller"/>
</dbReference>
<dbReference type="InterPro" id="IPR015915">
    <property type="entry name" value="Kelch-typ_b-propeller"/>
</dbReference>
<organism evidence="4 6">
    <name type="scientific">Rhizophagus clarus</name>
    <dbReference type="NCBI Taxonomy" id="94130"/>
    <lineage>
        <taxon>Eukaryota</taxon>
        <taxon>Fungi</taxon>
        <taxon>Fungi incertae sedis</taxon>
        <taxon>Mucoromycota</taxon>
        <taxon>Glomeromycotina</taxon>
        <taxon>Glomeromycetes</taxon>
        <taxon>Glomerales</taxon>
        <taxon>Glomeraceae</taxon>
        <taxon>Rhizophagus</taxon>
    </lineage>
</organism>
<keyword evidence="3" id="KW-0732">Signal</keyword>
<accession>A0A2Z6QY73</accession>
<keyword evidence="1" id="KW-0880">Kelch repeat</keyword>
<dbReference type="Proteomes" id="UP000247702">
    <property type="component" value="Unassembled WGS sequence"/>
</dbReference>
<comment type="caution">
    <text evidence="4">The sequence shown here is derived from an EMBL/GenBank/DDBJ whole genome shotgun (WGS) entry which is preliminary data.</text>
</comment>
<sequence>MLFLCLIVICLYFNEITLAAFMPTNTVWGHSAVLSDTKIYFTGGLYPKNPNNFDGVTFSKEFFYLDVSKRFNNGVGELLPWGDLSTVSQILPTHSWSSFLTCGYNNNLILNVGEFGPPGAPNGNSIFVYDIKSQQWSNPMTTNQPQYSIHSGSQTVCDIKTKKMYRFSGLPPPGGPNPPPISNNVDILDTWMLLWQLGNAATAPEGRFDHTGTLLANGYIVYIGGTLGSSGVPVDLSVLPLYSITDDTWTTMNTTGYLPTPRAYNSAVLTEDGRIIVYGGFNGTGAAIDDLVILDTTQPVFTWSRAYVSTASPPSRFYHTATLVGDYMIVAFGRNNIFLPLPQSNEVFILYTGNQFDYQWVNEFIPAPKPNPKHKHPKNKAPN</sequence>
<evidence type="ECO:0000256" key="3">
    <source>
        <dbReference type="SAM" id="SignalP"/>
    </source>
</evidence>
<dbReference type="Proteomes" id="UP000615446">
    <property type="component" value="Unassembled WGS sequence"/>
</dbReference>
<keyword evidence="2" id="KW-0677">Repeat</keyword>
<evidence type="ECO:0000256" key="1">
    <source>
        <dbReference type="ARBA" id="ARBA00022441"/>
    </source>
</evidence>
<feature type="signal peptide" evidence="3">
    <location>
        <begin position="1"/>
        <end position="19"/>
    </location>
</feature>
<dbReference type="SUPFAM" id="SSF117281">
    <property type="entry name" value="Kelch motif"/>
    <property type="match status" value="1"/>
</dbReference>
<name>A0A2Z6QY73_9GLOM</name>
<evidence type="ECO:0000256" key="2">
    <source>
        <dbReference type="ARBA" id="ARBA00022737"/>
    </source>
</evidence>
<evidence type="ECO:0008006" key="7">
    <source>
        <dbReference type="Google" id="ProtNLM"/>
    </source>
</evidence>
<evidence type="ECO:0000313" key="6">
    <source>
        <dbReference type="Proteomes" id="UP000247702"/>
    </source>
</evidence>
<proteinExistence type="predicted"/>
<dbReference type="PANTHER" id="PTHR46093:SF18">
    <property type="entry name" value="FIBRONECTIN TYPE-III DOMAIN-CONTAINING PROTEIN"/>
    <property type="match status" value="1"/>
</dbReference>
<evidence type="ECO:0000313" key="4">
    <source>
        <dbReference type="EMBL" id="GBB85618.1"/>
    </source>
</evidence>
<reference evidence="5" key="2">
    <citation type="submission" date="2019-10" db="EMBL/GenBank/DDBJ databases">
        <title>Conservation and host-specific expression of non-tandemly repeated heterogenous ribosome RNA gene in arbuscular mycorrhizal fungi.</title>
        <authorList>
            <person name="Maeda T."/>
            <person name="Kobayashi Y."/>
            <person name="Nakagawa T."/>
            <person name="Ezawa T."/>
            <person name="Yamaguchi K."/>
            <person name="Bino T."/>
            <person name="Nishimoto Y."/>
            <person name="Shigenobu S."/>
            <person name="Kawaguchi M."/>
        </authorList>
    </citation>
    <scope>NUCLEOTIDE SEQUENCE</scope>
    <source>
        <strain evidence="5">HR1</strain>
    </source>
</reference>